<sequence>MASVQHVLLKPEDGGELALGWALFPLLGGFERPELQSAPDPFENASGEGAATLERLELGALDEPLMPGGVSDERVYDDENDGSFWGGTDAGPVVQQYAACPRRPNVAPMTTEATTTSYPPMRHGRQAQGQGAASGAGWRDPPRVRAKPVPDPRKLYMYGMFVDGQVPEGLAAPWRGPGVEWKTDVGSWHRFGEYEGMTEWTKEWSKEDED</sequence>
<proteinExistence type="predicted"/>
<dbReference type="EMBL" id="QJNS01000041">
    <property type="protein sequence ID" value="RYO91450.1"/>
    <property type="molecule type" value="Genomic_DNA"/>
</dbReference>
<accession>A0ABY0HFH2</accession>
<name>A0ABY0HFH2_9PEZI</name>
<protein>
    <recommendedName>
        <fullName evidence="4">GYF domain-containing protein</fullName>
    </recommendedName>
</protein>
<reference evidence="2 3" key="1">
    <citation type="submission" date="2018-06" db="EMBL/GenBank/DDBJ databases">
        <title>Complete Genomes of Monosporascus.</title>
        <authorList>
            <person name="Robinson A.J."/>
            <person name="Natvig D.O."/>
        </authorList>
    </citation>
    <scope>NUCLEOTIDE SEQUENCE [LARGE SCALE GENOMIC DNA]</scope>
    <source>
        <strain evidence="2 3">CBS 609.92</strain>
    </source>
</reference>
<evidence type="ECO:0000256" key="1">
    <source>
        <dbReference type="SAM" id="MobiDB-lite"/>
    </source>
</evidence>
<evidence type="ECO:0000313" key="3">
    <source>
        <dbReference type="Proteomes" id="UP000294003"/>
    </source>
</evidence>
<feature type="region of interest" description="Disordered" evidence="1">
    <location>
        <begin position="107"/>
        <end position="145"/>
    </location>
</feature>
<dbReference type="Proteomes" id="UP000294003">
    <property type="component" value="Unassembled WGS sequence"/>
</dbReference>
<evidence type="ECO:0008006" key="4">
    <source>
        <dbReference type="Google" id="ProtNLM"/>
    </source>
</evidence>
<evidence type="ECO:0000313" key="2">
    <source>
        <dbReference type="EMBL" id="RYO91450.1"/>
    </source>
</evidence>
<feature type="compositionally biased region" description="Low complexity" evidence="1">
    <location>
        <begin position="126"/>
        <end position="137"/>
    </location>
</feature>
<organism evidence="2 3">
    <name type="scientific">Monosporascus cannonballus</name>
    <dbReference type="NCBI Taxonomy" id="155416"/>
    <lineage>
        <taxon>Eukaryota</taxon>
        <taxon>Fungi</taxon>
        <taxon>Dikarya</taxon>
        <taxon>Ascomycota</taxon>
        <taxon>Pezizomycotina</taxon>
        <taxon>Sordariomycetes</taxon>
        <taxon>Xylariomycetidae</taxon>
        <taxon>Xylariales</taxon>
        <taxon>Xylariales incertae sedis</taxon>
        <taxon>Monosporascus</taxon>
    </lineage>
</organism>
<keyword evidence="3" id="KW-1185">Reference proteome</keyword>
<gene>
    <name evidence="2" type="ORF">DL762_002176</name>
</gene>
<comment type="caution">
    <text evidence="2">The sequence shown here is derived from an EMBL/GenBank/DDBJ whole genome shotgun (WGS) entry which is preliminary data.</text>
</comment>